<dbReference type="EMBL" id="JBHTKA010000008">
    <property type="protein sequence ID" value="MFD1001973.1"/>
    <property type="molecule type" value="Genomic_DNA"/>
</dbReference>
<dbReference type="Gene3D" id="2.40.160.20">
    <property type="match status" value="1"/>
</dbReference>
<organism evidence="2 3">
    <name type="scientific">Ohtaekwangia kribbensis</name>
    <dbReference type="NCBI Taxonomy" id="688913"/>
    <lineage>
        <taxon>Bacteria</taxon>
        <taxon>Pseudomonadati</taxon>
        <taxon>Bacteroidota</taxon>
        <taxon>Cytophagia</taxon>
        <taxon>Cytophagales</taxon>
        <taxon>Fulvivirgaceae</taxon>
        <taxon>Ohtaekwangia</taxon>
    </lineage>
</organism>
<reference evidence="3" key="1">
    <citation type="journal article" date="2019" name="Int. J. Syst. Evol. Microbiol.">
        <title>The Global Catalogue of Microorganisms (GCM) 10K type strain sequencing project: providing services to taxonomists for standard genome sequencing and annotation.</title>
        <authorList>
            <consortium name="The Broad Institute Genomics Platform"/>
            <consortium name="The Broad Institute Genome Sequencing Center for Infectious Disease"/>
            <person name="Wu L."/>
            <person name="Ma J."/>
        </authorList>
    </citation>
    <scope>NUCLEOTIDE SEQUENCE [LARGE SCALE GENOMIC DNA]</scope>
    <source>
        <strain evidence="3">CCUG 58938</strain>
    </source>
</reference>
<name>A0ABW3K7F3_9BACT</name>
<accession>A0ABW3K7F3</accession>
<dbReference type="InterPro" id="IPR025665">
    <property type="entry name" value="Beta-barrel_OMP_2"/>
</dbReference>
<feature type="domain" description="Outer membrane protein beta-barrel" evidence="1">
    <location>
        <begin position="22"/>
        <end position="202"/>
    </location>
</feature>
<evidence type="ECO:0000313" key="3">
    <source>
        <dbReference type="Proteomes" id="UP001597112"/>
    </source>
</evidence>
<protein>
    <submittedName>
        <fullName evidence="2">Porin family protein</fullName>
    </submittedName>
</protein>
<evidence type="ECO:0000259" key="1">
    <source>
        <dbReference type="Pfam" id="PF13568"/>
    </source>
</evidence>
<dbReference type="Pfam" id="PF13568">
    <property type="entry name" value="OMP_b-brl_2"/>
    <property type="match status" value="1"/>
</dbReference>
<comment type="caution">
    <text evidence="2">The sequence shown here is derived from an EMBL/GenBank/DDBJ whole genome shotgun (WGS) entry which is preliminary data.</text>
</comment>
<dbReference type="RefSeq" id="WP_377582633.1">
    <property type="nucleotide sequence ID" value="NZ_JBHTKA010000008.1"/>
</dbReference>
<keyword evidence="3" id="KW-1185">Reference proteome</keyword>
<dbReference type="SUPFAM" id="SSF56925">
    <property type="entry name" value="OMPA-like"/>
    <property type="match status" value="1"/>
</dbReference>
<dbReference type="InterPro" id="IPR011250">
    <property type="entry name" value="OMP/PagP_B-barrel"/>
</dbReference>
<dbReference type="Proteomes" id="UP001597112">
    <property type="component" value="Unassembled WGS sequence"/>
</dbReference>
<proteinExistence type="predicted"/>
<evidence type="ECO:0000313" key="2">
    <source>
        <dbReference type="EMBL" id="MFD1001973.1"/>
    </source>
</evidence>
<gene>
    <name evidence="2" type="ORF">ACFQ21_21790</name>
</gene>
<sequence>MQFRLYILFLLLPVAAQCQQEKSRGFTAIGLMGSFDYTSRTLDFSSNNEWTKATRNKNETGHTGFTVHSQVRYKFNNRVYLEGGVGYANRSYKTKFEDLQWTPDDASLPMKSRTIYRFKYITLPLNINYGIYTHKKIRLFATAGIATNIFLAKRTKVHSSFANGSDSDYAFSKRAGYTTFSAMASGGVGIDYQIMKRFALRVEPYYQRTIRSITVDDDTKEYIYAFGLSTGMFYSF</sequence>